<gene>
    <name evidence="9" type="ORF">BXY39_0541</name>
</gene>
<dbReference type="Gene3D" id="3.50.50.60">
    <property type="entry name" value="FAD/NAD(P)-binding domain"/>
    <property type="match status" value="1"/>
</dbReference>
<evidence type="ECO:0000259" key="7">
    <source>
        <dbReference type="PROSITE" id="PS00623"/>
    </source>
</evidence>
<dbReference type="Pfam" id="PF00732">
    <property type="entry name" value="GMC_oxred_N"/>
    <property type="match status" value="1"/>
</dbReference>
<dbReference type="AlphaFoldDB" id="A0A3M0CR74"/>
<feature type="domain" description="Glucose-methanol-choline oxidoreductase N-terminal" evidence="7">
    <location>
        <begin position="82"/>
        <end position="105"/>
    </location>
</feature>
<organism evidence="9 10">
    <name type="scientific">Eilatimonas milleporae</name>
    <dbReference type="NCBI Taxonomy" id="911205"/>
    <lineage>
        <taxon>Bacteria</taxon>
        <taxon>Pseudomonadati</taxon>
        <taxon>Pseudomonadota</taxon>
        <taxon>Alphaproteobacteria</taxon>
        <taxon>Kordiimonadales</taxon>
        <taxon>Kordiimonadaceae</taxon>
        <taxon>Eilatimonas</taxon>
    </lineage>
</organism>
<dbReference type="PROSITE" id="PS00624">
    <property type="entry name" value="GMC_OXRED_2"/>
    <property type="match status" value="1"/>
</dbReference>
<dbReference type="Proteomes" id="UP000271227">
    <property type="component" value="Unassembled WGS sequence"/>
</dbReference>
<dbReference type="SUPFAM" id="SSF54373">
    <property type="entry name" value="FAD-linked reductases, C-terminal domain"/>
    <property type="match status" value="1"/>
</dbReference>
<name>A0A3M0CR74_9PROT</name>
<dbReference type="InterPro" id="IPR036188">
    <property type="entry name" value="FAD/NAD-bd_sf"/>
</dbReference>
<evidence type="ECO:0000256" key="1">
    <source>
        <dbReference type="ARBA" id="ARBA00001974"/>
    </source>
</evidence>
<dbReference type="GO" id="GO:0016020">
    <property type="term" value="C:membrane"/>
    <property type="evidence" value="ECO:0007669"/>
    <property type="project" value="TreeGrafter"/>
</dbReference>
<accession>A0A3M0CR74</accession>
<keyword evidence="3 6" id="KW-0285">Flavoprotein</keyword>
<evidence type="ECO:0000256" key="3">
    <source>
        <dbReference type="ARBA" id="ARBA00022630"/>
    </source>
</evidence>
<dbReference type="NCBIfam" id="NF002550">
    <property type="entry name" value="PRK02106.1"/>
    <property type="match status" value="1"/>
</dbReference>
<evidence type="ECO:0000256" key="4">
    <source>
        <dbReference type="ARBA" id="ARBA00022827"/>
    </source>
</evidence>
<dbReference type="InterPro" id="IPR000172">
    <property type="entry name" value="GMC_OxRdtase_N"/>
</dbReference>
<evidence type="ECO:0000256" key="2">
    <source>
        <dbReference type="ARBA" id="ARBA00010790"/>
    </source>
</evidence>
<dbReference type="InterPro" id="IPR007867">
    <property type="entry name" value="GMC_OxRtase_C"/>
</dbReference>
<dbReference type="InParanoid" id="A0A3M0CR74"/>
<evidence type="ECO:0000313" key="9">
    <source>
        <dbReference type="EMBL" id="RMB12051.1"/>
    </source>
</evidence>
<dbReference type="PROSITE" id="PS00623">
    <property type="entry name" value="GMC_OXRED_1"/>
    <property type="match status" value="1"/>
</dbReference>
<sequence>MGDIFDYIIVGAGSAGCALAARLTELPSVSVLMIEAGQKDNTVAITMPGLITKVVPPNDRNWNYWTEPQTRLNGRKMYWPRGKTLGGSSAINGMLYIRGHARDYDEWAQLGCTGWSFADVLPYFIKSEGSDRPADDFHGNDGPLKTTRITSRNPLNDAFLAAGTAMGWPMTDDFNGPAQEGVGAYDQTIWQGRRQSTARTYLKQAENRDNLTVVTETQVRRIVLDGRRATGVEATFKGQTVQWQATREVVLCGGAINSPQLLQLSGIGDPADIQAVGLDVHHALTGVGKNLQDHLDVTVSAHLSKPLSMMHYKAPQRAIPELVKWAFRRPGALSDCVTPVGAFLKSDPALERPDIQFHIILGMADQPHGFQDPTEHGFGIHVCTLRPHSRGSIALASADPLAPAKIDPDYLAADEDLRVLKAGIRMAREMMRQPSLAAFITREKAPWDTIALDDDAGIEIRIREEAETIYHPVGTCAMGPVDNPSSVVDPTLKVVGIDRLRVADASVMPRLIGGNTNAPTIMIAEKLADMLKADVRAGTKAA</sequence>
<proteinExistence type="inferred from homology"/>
<evidence type="ECO:0000256" key="6">
    <source>
        <dbReference type="RuleBase" id="RU003968"/>
    </source>
</evidence>
<dbReference type="FunCoup" id="A0A3M0CR74">
    <property type="interactions" value="201"/>
</dbReference>
<dbReference type="GO" id="GO:0050660">
    <property type="term" value="F:flavin adenine dinucleotide binding"/>
    <property type="evidence" value="ECO:0007669"/>
    <property type="project" value="InterPro"/>
</dbReference>
<evidence type="ECO:0000256" key="5">
    <source>
        <dbReference type="PIRSR" id="PIRSR000137-2"/>
    </source>
</evidence>
<feature type="binding site" evidence="5">
    <location>
        <position position="219"/>
    </location>
    <ligand>
        <name>FAD</name>
        <dbReference type="ChEBI" id="CHEBI:57692"/>
    </ligand>
</feature>
<dbReference type="Pfam" id="PF05199">
    <property type="entry name" value="GMC_oxred_C"/>
    <property type="match status" value="1"/>
</dbReference>
<evidence type="ECO:0000313" key="10">
    <source>
        <dbReference type="Proteomes" id="UP000271227"/>
    </source>
</evidence>
<comment type="caution">
    <text evidence="9">The sequence shown here is derived from an EMBL/GenBank/DDBJ whole genome shotgun (WGS) entry which is preliminary data.</text>
</comment>
<dbReference type="Gene3D" id="3.30.410.40">
    <property type="match status" value="1"/>
</dbReference>
<keyword evidence="4 5" id="KW-0274">FAD</keyword>
<dbReference type="EMBL" id="REFR01000009">
    <property type="protein sequence ID" value="RMB12051.1"/>
    <property type="molecule type" value="Genomic_DNA"/>
</dbReference>
<dbReference type="PANTHER" id="PTHR11552">
    <property type="entry name" value="GLUCOSE-METHANOL-CHOLINE GMC OXIDOREDUCTASE"/>
    <property type="match status" value="1"/>
</dbReference>
<protein>
    <submittedName>
        <fullName evidence="9">Choline dehydrogenase</fullName>
    </submittedName>
</protein>
<dbReference type="SUPFAM" id="SSF51905">
    <property type="entry name" value="FAD/NAD(P)-binding domain"/>
    <property type="match status" value="1"/>
</dbReference>
<dbReference type="RefSeq" id="WP_121937266.1">
    <property type="nucleotide sequence ID" value="NZ_REFR01000009.1"/>
</dbReference>
<dbReference type="InterPro" id="IPR012132">
    <property type="entry name" value="GMC_OxRdtase"/>
</dbReference>
<comment type="similarity">
    <text evidence="2 6">Belongs to the GMC oxidoreductase family.</text>
</comment>
<dbReference type="OrthoDB" id="9785276at2"/>
<reference evidence="9 10" key="1">
    <citation type="submission" date="2018-10" db="EMBL/GenBank/DDBJ databases">
        <title>Genomic Encyclopedia of Archaeal and Bacterial Type Strains, Phase II (KMG-II): from individual species to whole genera.</title>
        <authorList>
            <person name="Goeker M."/>
        </authorList>
    </citation>
    <scope>NUCLEOTIDE SEQUENCE [LARGE SCALE GENOMIC DNA]</scope>
    <source>
        <strain evidence="9 10">DSM 25217</strain>
    </source>
</reference>
<feature type="domain" description="Glucose-methanol-choline oxidoreductase N-terminal" evidence="8">
    <location>
        <begin position="254"/>
        <end position="268"/>
    </location>
</feature>
<keyword evidence="10" id="KW-1185">Reference proteome</keyword>
<dbReference type="GO" id="GO:0019285">
    <property type="term" value="P:glycine betaine biosynthetic process from choline"/>
    <property type="evidence" value="ECO:0007669"/>
    <property type="project" value="TreeGrafter"/>
</dbReference>
<comment type="cofactor">
    <cofactor evidence="1 5">
        <name>FAD</name>
        <dbReference type="ChEBI" id="CHEBI:57692"/>
    </cofactor>
</comment>
<evidence type="ECO:0000259" key="8">
    <source>
        <dbReference type="PROSITE" id="PS00624"/>
    </source>
</evidence>
<dbReference type="PANTHER" id="PTHR11552:SF147">
    <property type="entry name" value="CHOLINE DEHYDROGENASE, MITOCHONDRIAL"/>
    <property type="match status" value="1"/>
</dbReference>
<dbReference type="GO" id="GO:0008812">
    <property type="term" value="F:choline dehydrogenase activity"/>
    <property type="evidence" value="ECO:0007669"/>
    <property type="project" value="TreeGrafter"/>
</dbReference>
<dbReference type="PIRSF" id="PIRSF000137">
    <property type="entry name" value="Alcohol_oxidase"/>
    <property type="match status" value="1"/>
</dbReference>